<keyword evidence="7" id="KW-0460">Magnesium</keyword>
<dbReference type="GO" id="GO:0005829">
    <property type="term" value="C:cytosol"/>
    <property type="evidence" value="ECO:0007669"/>
    <property type="project" value="TreeGrafter"/>
</dbReference>
<dbReference type="Proteomes" id="UP000193200">
    <property type="component" value="Unassembled WGS sequence"/>
</dbReference>
<dbReference type="InterPro" id="IPR000623">
    <property type="entry name" value="Shikimate_kinase/TSH1"/>
</dbReference>
<dbReference type="GO" id="GO:0000287">
    <property type="term" value="F:magnesium ion binding"/>
    <property type="evidence" value="ECO:0007669"/>
    <property type="project" value="UniProtKB-UniRule"/>
</dbReference>
<dbReference type="EMBL" id="FWFR01000001">
    <property type="protein sequence ID" value="SLN32664.1"/>
    <property type="molecule type" value="Genomic_DNA"/>
</dbReference>
<dbReference type="HAMAP" id="MF_00109">
    <property type="entry name" value="Shikimate_kinase"/>
    <property type="match status" value="1"/>
</dbReference>
<dbReference type="PRINTS" id="PR01100">
    <property type="entry name" value="SHIKIMTKNASE"/>
</dbReference>
<dbReference type="FunCoup" id="A0A1Y5S8R7">
    <property type="interactions" value="557"/>
</dbReference>
<evidence type="ECO:0000256" key="7">
    <source>
        <dbReference type="HAMAP-Rule" id="MF_00109"/>
    </source>
</evidence>
<keyword evidence="9" id="KW-1185">Reference proteome</keyword>
<evidence type="ECO:0000313" key="8">
    <source>
        <dbReference type="EMBL" id="SLN32664.1"/>
    </source>
</evidence>
<dbReference type="InterPro" id="IPR027417">
    <property type="entry name" value="P-loop_NTPase"/>
</dbReference>
<evidence type="ECO:0000256" key="4">
    <source>
        <dbReference type="ARBA" id="ARBA00022777"/>
    </source>
</evidence>
<dbReference type="GO" id="GO:0009423">
    <property type="term" value="P:chorismate biosynthetic process"/>
    <property type="evidence" value="ECO:0007669"/>
    <property type="project" value="UniProtKB-UniRule"/>
</dbReference>
<protein>
    <recommendedName>
        <fullName evidence="7">Shikimate kinase</fullName>
        <shortName evidence="7">SK</shortName>
        <ecNumber evidence="7">2.7.1.71</ecNumber>
    </recommendedName>
</protein>
<comment type="caution">
    <text evidence="7">Lacks conserved residue(s) required for the propagation of feature annotation.</text>
</comment>
<comment type="catalytic activity">
    <reaction evidence="7">
        <text>shikimate + ATP = 3-phosphoshikimate + ADP + H(+)</text>
        <dbReference type="Rhea" id="RHEA:13121"/>
        <dbReference type="ChEBI" id="CHEBI:15378"/>
        <dbReference type="ChEBI" id="CHEBI:30616"/>
        <dbReference type="ChEBI" id="CHEBI:36208"/>
        <dbReference type="ChEBI" id="CHEBI:145989"/>
        <dbReference type="ChEBI" id="CHEBI:456216"/>
        <dbReference type="EC" id="2.7.1.71"/>
    </reaction>
</comment>
<dbReference type="NCBIfam" id="NF010552">
    <property type="entry name" value="PRK13946.1"/>
    <property type="match status" value="1"/>
</dbReference>
<comment type="subcellular location">
    <subcellularLocation>
        <location evidence="7">Cytoplasm</location>
    </subcellularLocation>
</comment>
<dbReference type="EC" id="2.7.1.71" evidence="7"/>
<keyword evidence="7" id="KW-0479">Metal-binding</keyword>
<keyword evidence="5 7" id="KW-0067">ATP-binding</keyword>
<keyword evidence="7" id="KW-0963">Cytoplasm</keyword>
<dbReference type="AlphaFoldDB" id="A0A1Y5S8R7"/>
<feature type="binding site" evidence="7">
    <location>
        <position position="75"/>
    </location>
    <ligand>
        <name>substrate</name>
    </ligand>
</feature>
<feature type="binding site" evidence="7">
    <location>
        <begin position="29"/>
        <end position="34"/>
    </location>
    <ligand>
        <name>ATP</name>
        <dbReference type="ChEBI" id="CHEBI:30616"/>
    </ligand>
</feature>
<dbReference type="RefSeq" id="WP_085882464.1">
    <property type="nucleotide sequence ID" value="NZ_FWFR01000001.1"/>
</dbReference>
<dbReference type="InParanoid" id="A0A1Y5S8R7"/>
<dbReference type="CDD" id="cd00464">
    <property type="entry name" value="SK"/>
    <property type="match status" value="1"/>
</dbReference>
<reference evidence="8 9" key="1">
    <citation type="submission" date="2017-03" db="EMBL/GenBank/DDBJ databases">
        <authorList>
            <person name="Afonso C.L."/>
            <person name="Miller P.J."/>
            <person name="Scott M.A."/>
            <person name="Spackman E."/>
            <person name="Goraichik I."/>
            <person name="Dimitrov K.M."/>
            <person name="Suarez D.L."/>
            <person name="Swayne D.E."/>
        </authorList>
    </citation>
    <scope>NUCLEOTIDE SEQUENCE [LARGE SCALE GENOMIC DNA]</scope>
    <source>
        <strain evidence="8 9">CECT 7691</strain>
    </source>
</reference>
<comment type="function">
    <text evidence="7">Catalyzes the specific phosphorylation of the 3-hydroxyl group of shikimic acid using ATP as a cosubstrate.</text>
</comment>
<gene>
    <name evidence="8" type="primary">aroK_1</name>
    <name evidence="7" type="synonym">aroK</name>
    <name evidence="8" type="ORF">OCH7691_01222</name>
</gene>
<evidence type="ECO:0000313" key="9">
    <source>
        <dbReference type="Proteomes" id="UP000193200"/>
    </source>
</evidence>
<dbReference type="UniPathway" id="UPA00053">
    <property type="reaction ID" value="UER00088"/>
</dbReference>
<dbReference type="Pfam" id="PF01202">
    <property type="entry name" value="SKI"/>
    <property type="match status" value="1"/>
</dbReference>
<evidence type="ECO:0000256" key="5">
    <source>
        <dbReference type="ARBA" id="ARBA00022840"/>
    </source>
</evidence>
<keyword evidence="3 7" id="KW-0547">Nucleotide-binding</keyword>
<feature type="binding site" evidence="7">
    <location>
        <position position="154"/>
    </location>
    <ligand>
        <name>substrate</name>
    </ligand>
</feature>
<feature type="binding site" evidence="7">
    <location>
        <position position="135"/>
    </location>
    <ligand>
        <name>ATP</name>
        <dbReference type="ChEBI" id="CHEBI:30616"/>
    </ligand>
</feature>
<accession>A0A1Y5S8R7</accession>
<keyword evidence="4 7" id="KW-0418">Kinase</keyword>
<feature type="binding site" evidence="7">
    <location>
        <position position="33"/>
    </location>
    <ligand>
        <name>Mg(2+)</name>
        <dbReference type="ChEBI" id="CHEBI:18420"/>
    </ligand>
</feature>
<keyword evidence="2 7" id="KW-0808">Transferase</keyword>
<dbReference type="GO" id="GO:0008652">
    <property type="term" value="P:amino acid biosynthetic process"/>
    <property type="evidence" value="ECO:0007669"/>
    <property type="project" value="UniProtKB-KW"/>
</dbReference>
<dbReference type="GO" id="GO:0005524">
    <property type="term" value="F:ATP binding"/>
    <property type="evidence" value="ECO:0007669"/>
    <property type="project" value="UniProtKB-UniRule"/>
</dbReference>
<dbReference type="GO" id="GO:0004765">
    <property type="term" value="F:shikimate kinase activity"/>
    <property type="evidence" value="ECO:0007669"/>
    <property type="project" value="UniProtKB-UniRule"/>
</dbReference>
<name>A0A1Y5S8R7_9PROT</name>
<dbReference type="PANTHER" id="PTHR21087">
    <property type="entry name" value="SHIKIMATE KINASE"/>
    <property type="match status" value="1"/>
</dbReference>
<dbReference type="OrthoDB" id="9800332at2"/>
<comment type="similarity">
    <text evidence="7">Belongs to the shikimate kinase family.</text>
</comment>
<dbReference type="Gene3D" id="3.40.50.300">
    <property type="entry name" value="P-loop containing nucleotide triphosphate hydrolases"/>
    <property type="match status" value="1"/>
</dbReference>
<dbReference type="GO" id="GO:0009073">
    <property type="term" value="P:aromatic amino acid family biosynthetic process"/>
    <property type="evidence" value="ECO:0007669"/>
    <property type="project" value="UniProtKB-KW"/>
</dbReference>
<evidence type="ECO:0000256" key="1">
    <source>
        <dbReference type="ARBA" id="ARBA00022605"/>
    </source>
</evidence>
<keyword evidence="1 7" id="KW-0028">Amino-acid biosynthesis</keyword>
<dbReference type="SUPFAM" id="SSF52540">
    <property type="entry name" value="P-loop containing nucleoside triphosphate hydrolases"/>
    <property type="match status" value="1"/>
</dbReference>
<proteinExistence type="inferred from homology"/>
<dbReference type="PANTHER" id="PTHR21087:SF16">
    <property type="entry name" value="SHIKIMATE KINASE 1, CHLOROPLASTIC"/>
    <property type="match status" value="1"/>
</dbReference>
<feature type="binding site" evidence="7">
    <location>
        <position position="97"/>
    </location>
    <ligand>
        <name>substrate</name>
    </ligand>
</feature>
<evidence type="ECO:0000256" key="3">
    <source>
        <dbReference type="ARBA" id="ARBA00022741"/>
    </source>
</evidence>
<comment type="pathway">
    <text evidence="7">Metabolic intermediate biosynthesis; chorismate biosynthesis; chorismate from D-erythrose 4-phosphate and phosphoenolpyruvate: step 5/7.</text>
</comment>
<organism evidence="8 9">
    <name type="scientific">Oceanibacterium hippocampi</name>
    <dbReference type="NCBI Taxonomy" id="745714"/>
    <lineage>
        <taxon>Bacteria</taxon>
        <taxon>Pseudomonadati</taxon>
        <taxon>Pseudomonadota</taxon>
        <taxon>Alphaproteobacteria</taxon>
        <taxon>Sneathiellales</taxon>
        <taxon>Sneathiellaceae</taxon>
        <taxon>Oceanibacterium</taxon>
    </lineage>
</organism>
<keyword evidence="6 7" id="KW-0057">Aromatic amino acid biosynthesis</keyword>
<comment type="cofactor">
    <cofactor evidence="7">
        <name>Mg(2+)</name>
        <dbReference type="ChEBI" id="CHEBI:18420"/>
    </cofactor>
    <text evidence="7">Binds 1 Mg(2+) ion per subunit.</text>
</comment>
<evidence type="ECO:0000256" key="2">
    <source>
        <dbReference type="ARBA" id="ARBA00022679"/>
    </source>
</evidence>
<dbReference type="InterPro" id="IPR031322">
    <property type="entry name" value="Shikimate/glucono_kinase"/>
</dbReference>
<comment type="subunit">
    <text evidence="7">Monomer.</text>
</comment>
<evidence type="ECO:0000256" key="6">
    <source>
        <dbReference type="ARBA" id="ARBA00023141"/>
    </source>
</evidence>
<feature type="binding site" evidence="7">
    <location>
        <position position="51"/>
    </location>
    <ligand>
        <name>substrate</name>
    </ligand>
</feature>
<sequence length="189" mass="20785">MSAQEKSDTATAVSPALADRTIVLVGLMGAGKSSIGRRLANRLHLPFADADVEIERAAGLSIPDIFETYGEEHFRDGERRVIARLLDGERKVLATGGGAYMDPESRQRIEERGISIWLRASLEVLVGRCLRRNNRPLLQRGDPATILGELMDKRYPVYAEARLVVDSGDNPHDIVIEDIVTRLAALDPA</sequence>